<dbReference type="EMBL" id="HACM01002275">
    <property type="protein sequence ID" value="CRZ02717.1"/>
    <property type="molecule type" value="Transcribed_RNA"/>
</dbReference>
<keyword evidence="1" id="KW-1133">Transmembrane helix</keyword>
<name>A0A0H5QL24_9EUKA</name>
<keyword evidence="1" id="KW-0472">Membrane</keyword>
<dbReference type="AlphaFoldDB" id="A0A0H5QL24"/>
<keyword evidence="1" id="KW-0812">Transmembrane</keyword>
<dbReference type="EMBL" id="HACM01002276">
    <property type="protein sequence ID" value="CRZ02718.1"/>
    <property type="molecule type" value="Transcribed_RNA"/>
</dbReference>
<sequence length="126" mass="14285">MMVKMILAPIRPNVWLSLVKLPFSVIISSIGLIVVMFSFFCPISPLLSGLARLHTNSNFTKIFRHNSIDDHIERVHCYRIDHAHDCIHESFVGALEFLPIGTALVQSRYQSALQVDHHQYSDTVGL</sequence>
<organism evidence="2">
    <name type="scientific">Spongospora subterranea</name>
    <dbReference type="NCBI Taxonomy" id="70186"/>
    <lineage>
        <taxon>Eukaryota</taxon>
        <taxon>Sar</taxon>
        <taxon>Rhizaria</taxon>
        <taxon>Endomyxa</taxon>
        <taxon>Phytomyxea</taxon>
        <taxon>Plasmodiophorida</taxon>
        <taxon>Plasmodiophoridae</taxon>
        <taxon>Spongospora</taxon>
    </lineage>
</organism>
<evidence type="ECO:0000256" key="1">
    <source>
        <dbReference type="SAM" id="Phobius"/>
    </source>
</evidence>
<feature type="transmembrane region" description="Helical" evidence="1">
    <location>
        <begin position="21"/>
        <end position="40"/>
    </location>
</feature>
<evidence type="ECO:0000313" key="2">
    <source>
        <dbReference type="EMBL" id="CRZ02718.1"/>
    </source>
</evidence>
<accession>A0A0H5QL24</accession>
<proteinExistence type="predicted"/>
<reference evidence="2" key="1">
    <citation type="submission" date="2015-04" db="EMBL/GenBank/DDBJ databases">
        <title>The genome sequence of the plant pathogenic Rhizarian Plasmodiophora brassicae reveals insights in its biotrophic life cycle and the origin of chitin synthesis.</title>
        <authorList>
            <person name="Schwelm A."/>
            <person name="Fogelqvist J."/>
            <person name="Knaust A."/>
            <person name="Julke S."/>
            <person name="Lilja T."/>
            <person name="Dhandapani V."/>
            <person name="Bonilla-Rosso G."/>
            <person name="Karlsson M."/>
            <person name="Shevchenko A."/>
            <person name="Choi S.R."/>
            <person name="Kim H.G."/>
            <person name="Park J.Y."/>
            <person name="Lim Y.P."/>
            <person name="Ludwig-Muller J."/>
            <person name="Dixelius C."/>
        </authorList>
    </citation>
    <scope>NUCLEOTIDE SEQUENCE</scope>
    <source>
        <tissue evidence="2">Potato root galls</tissue>
    </source>
</reference>
<protein>
    <submittedName>
        <fullName evidence="2">Uncharacterized protein</fullName>
    </submittedName>
</protein>